<comment type="subcellular location">
    <subcellularLocation>
        <location evidence="1 9">Cytoplasm</location>
    </subcellularLocation>
</comment>
<feature type="active site" description="O-(3'-phospho-DNA)-tyrosine intermediate" evidence="9">
    <location>
        <position position="306"/>
    </location>
</feature>
<evidence type="ECO:0000256" key="8">
    <source>
        <dbReference type="ARBA" id="ARBA00023306"/>
    </source>
</evidence>
<evidence type="ECO:0000313" key="14">
    <source>
        <dbReference type="Proteomes" id="UP001165283"/>
    </source>
</evidence>
<accession>A0ABT0ZUM0</accession>
<gene>
    <name evidence="9" type="primary">xerC</name>
    <name evidence="13" type="ORF">KDL28_04830</name>
</gene>
<comment type="function">
    <text evidence="9">Site-specific tyrosine recombinase, which acts by catalyzing the cutting and rejoining of the recombining DNA molecules. The XerC-XerD complex is essential to convert dimers of the bacterial chromosome into monomers to permit their segregation at cell division. It also contributes to the segregational stability of plasmids.</text>
</comment>
<keyword evidence="14" id="KW-1185">Reference proteome</keyword>
<keyword evidence="7 9" id="KW-0233">DNA recombination</keyword>
<dbReference type="InterPro" id="IPR044068">
    <property type="entry name" value="CB"/>
</dbReference>
<proteinExistence type="inferred from homology"/>
<keyword evidence="4 9" id="KW-0159">Chromosome partition</keyword>
<evidence type="ECO:0000256" key="4">
    <source>
        <dbReference type="ARBA" id="ARBA00022829"/>
    </source>
</evidence>
<evidence type="ECO:0000256" key="9">
    <source>
        <dbReference type="HAMAP-Rule" id="MF_01808"/>
    </source>
</evidence>
<feature type="active site" evidence="9">
    <location>
        <position position="176"/>
    </location>
</feature>
<evidence type="ECO:0000256" key="10">
    <source>
        <dbReference type="SAM" id="MobiDB-lite"/>
    </source>
</evidence>
<evidence type="ECO:0000256" key="1">
    <source>
        <dbReference type="ARBA" id="ARBA00004496"/>
    </source>
</evidence>
<dbReference type="RefSeq" id="WP_252435985.1">
    <property type="nucleotide sequence ID" value="NZ_JAGSOV010000010.1"/>
</dbReference>
<dbReference type="PANTHER" id="PTHR30349">
    <property type="entry name" value="PHAGE INTEGRASE-RELATED"/>
    <property type="match status" value="1"/>
</dbReference>
<sequence>MDPRPGPRSSRRAGDAAVGGGGDAPAGLAPAVAEQLDRFLRHLELERGRSRHTVRAYRGDLTTLLTGLADLTELDLRALRGWLTAQHTAGAGRSTLARRAAAARTFTAWARRDGLIETDPGARLASPRPHRTLPAVPDAEQTAEVLTAAESGSAQGDPVALRDRLVLELLYATGVRVGELCGLDLADVDLDRRTLRVVGKGDRERTVVFGVPAAAALRRWLDDGRPALVRPTSPRALLLGARGGRLDPRVARTVVHRALAAVPGAPDVGPHGLRHAAATHMLEGGADLRYVQELLGHAKLATTQLYTHVTVERLKVVHEQAHPRA</sequence>
<keyword evidence="6 9" id="KW-0238">DNA-binding</keyword>
<keyword evidence="5 9" id="KW-0229">DNA integration</keyword>
<dbReference type="HAMAP" id="MF_01808">
    <property type="entry name" value="Recomb_XerC_XerD"/>
    <property type="match status" value="1"/>
</dbReference>
<feature type="active site" evidence="9">
    <location>
        <position position="200"/>
    </location>
</feature>
<keyword evidence="8 9" id="KW-0131">Cell cycle</keyword>
<dbReference type="PROSITE" id="PS51900">
    <property type="entry name" value="CB"/>
    <property type="match status" value="1"/>
</dbReference>
<feature type="domain" description="Core-binding (CB)" evidence="12">
    <location>
        <begin position="30"/>
        <end position="111"/>
    </location>
</feature>
<reference evidence="13" key="1">
    <citation type="submission" date="2021-04" db="EMBL/GenBank/DDBJ databases">
        <title>Pseudonocardia sp. nov., isolated from sandy soil of mangrove forest.</title>
        <authorList>
            <person name="Zan Z."/>
            <person name="Huang R."/>
            <person name="Liu W."/>
        </authorList>
    </citation>
    <scope>NUCLEOTIDE SEQUENCE</scope>
    <source>
        <strain evidence="13">S2-4</strain>
    </source>
</reference>
<feature type="active site" evidence="9">
    <location>
        <position position="271"/>
    </location>
</feature>
<evidence type="ECO:0000256" key="7">
    <source>
        <dbReference type="ARBA" id="ARBA00023172"/>
    </source>
</evidence>
<dbReference type="PANTHER" id="PTHR30349:SF77">
    <property type="entry name" value="TYROSINE RECOMBINASE XERC"/>
    <property type="match status" value="1"/>
</dbReference>
<dbReference type="InterPro" id="IPR013762">
    <property type="entry name" value="Integrase-like_cat_sf"/>
</dbReference>
<dbReference type="InterPro" id="IPR004107">
    <property type="entry name" value="Integrase_SAM-like_N"/>
</dbReference>
<feature type="region of interest" description="Disordered" evidence="10">
    <location>
        <begin position="1"/>
        <end position="28"/>
    </location>
</feature>
<dbReference type="InterPro" id="IPR023009">
    <property type="entry name" value="Tyrosine_recombinase_XerC/XerD"/>
</dbReference>
<dbReference type="SUPFAM" id="SSF56349">
    <property type="entry name" value="DNA breaking-rejoining enzymes"/>
    <property type="match status" value="1"/>
</dbReference>
<dbReference type="InterPro" id="IPR002104">
    <property type="entry name" value="Integrase_catalytic"/>
</dbReference>
<keyword evidence="3 9" id="KW-0132">Cell division</keyword>
<dbReference type="Pfam" id="PF00589">
    <property type="entry name" value="Phage_integrase"/>
    <property type="match status" value="1"/>
</dbReference>
<evidence type="ECO:0000256" key="5">
    <source>
        <dbReference type="ARBA" id="ARBA00022908"/>
    </source>
</evidence>
<dbReference type="InterPro" id="IPR010998">
    <property type="entry name" value="Integrase_recombinase_N"/>
</dbReference>
<keyword evidence="2 9" id="KW-0963">Cytoplasm</keyword>
<evidence type="ECO:0000256" key="2">
    <source>
        <dbReference type="ARBA" id="ARBA00022490"/>
    </source>
</evidence>
<comment type="caution">
    <text evidence="13">The sequence shown here is derived from an EMBL/GenBank/DDBJ whole genome shotgun (WGS) entry which is preliminary data.</text>
</comment>
<dbReference type="Gene3D" id="1.10.443.10">
    <property type="entry name" value="Intergrase catalytic core"/>
    <property type="match status" value="1"/>
</dbReference>
<protein>
    <recommendedName>
        <fullName evidence="9">Tyrosine recombinase XerC</fullName>
    </recommendedName>
</protein>
<evidence type="ECO:0000256" key="6">
    <source>
        <dbReference type="ARBA" id="ARBA00023125"/>
    </source>
</evidence>
<evidence type="ECO:0000259" key="11">
    <source>
        <dbReference type="PROSITE" id="PS51898"/>
    </source>
</evidence>
<dbReference type="Gene3D" id="1.10.150.130">
    <property type="match status" value="1"/>
</dbReference>
<dbReference type="Pfam" id="PF02899">
    <property type="entry name" value="Phage_int_SAM_1"/>
    <property type="match status" value="1"/>
</dbReference>
<dbReference type="InterPro" id="IPR011010">
    <property type="entry name" value="DNA_brk_join_enz"/>
</dbReference>
<feature type="active site" evidence="9">
    <location>
        <position position="297"/>
    </location>
</feature>
<dbReference type="InterPro" id="IPR050090">
    <property type="entry name" value="Tyrosine_recombinase_XerCD"/>
</dbReference>
<comment type="similarity">
    <text evidence="9">Belongs to the 'phage' integrase family. XerC subfamily.</text>
</comment>
<dbReference type="PROSITE" id="PS51898">
    <property type="entry name" value="TYR_RECOMBINASE"/>
    <property type="match status" value="1"/>
</dbReference>
<evidence type="ECO:0000259" key="12">
    <source>
        <dbReference type="PROSITE" id="PS51900"/>
    </source>
</evidence>
<name>A0ABT0ZUM0_9PSEU</name>
<feature type="domain" description="Tyr recombinase" evidence="11">
    <location>
        <begin position="132"/>
        <end position="319"/>
    </location>
</feature>
<evidence type="ECO:0000313" key="13">
    <source>
        <dbReference type="EMBL" id="MCO1654374.1"/>
    </source>
</evidence>
<dbReference type="CDD" id="cd00798">
    <property type="entry name" value="INT_XerDC_C"/>
    <property type="match status" value="1"/>
</dbReference>
<dbReference type="Proteomes" id="UP001165283">
    <property type="component" value="Unassembled WGS sequence"/>
</dbReference>
<dbReference type="EMBL" id="JAGSOV010000010">
    <property type="protein sequence ID" value="MCO1654374.1"/>
    <property type="molecule type" value="Genomic_DNA"/>
</dbReference>
<comment type="subunit">
    <text evidence="9">Forms a cyclic heterotetrameric complex composed of two molecules of XerC and two molecules of XerD.</text>
</comment>
<evidence type="ECO:0000256" key="3">
    <source>
        <dbReference type="ARBA" id="ARBA00022618"/>
    </source>
</evidence>
<feature type="active site" evidence="9">
    <location>
        <position position="274"/>
    </location>
</feature>
<organism evidence="13 14">
    <name type="scientific">Pseudonocardia humida</name>
    <dbReference type="NCBI Taxonomy" id="2800819"/>
    <lineage>
        <taxon>Bacteria</taxon>
        <taxon>Bacillati</taxon>
        <taxon>Actinomycetota</taxon>
        <taxon>Actinomycetes</taxon>
        <taxon>Pseudonocardiales</taxon>
        <taxon>Pseudonocardiaceae</taxon>
        <taxon>Pseudonocardia</taxon>
    </lineage>
</organism>